<dbReference type="Pfam" id="PF08811">
    <property type="entry name" value="DUF1800"/>
    <property type="match status" value="1"/>
</dbReference>
<dbReference type="Proteomes" id="UP000534294">
    <property type="component" value="Unassembled WGS sequence"/>
</dbReference>
<evidence type="ECO:0000256" key="3">
    <source>
        <dbReference type="ARBA" id="ARBA00022729"/>
    </source>
</evidence>
<dbReference type="Pfam" id="PF07452">
    <property type="entry name" value="CHRD"/>
    <property type="match status" value="1"/>
</dbReference>
<evidence type="ECO:0000256" key="6">
    <source>
        <dbReference type="SAM" id="SignalP"/>
    </source>
</evidence>
<evidence type="ECO:0000313" key="8">
    <source>
        <dbReference type="EMBL" id="MBB5035900.1"/>
    </source>
</evidence>
<dbReference type="InterPro" id="IPR059100">
    <property type="entry name" value="TSP3_bac"/>
</dbReference>
<dbReference type="Pfam" id="PF18884">
    <property type="entry name" value="TSP3_bac"/>
    <property type="match status" value="2"/>
</dbReference>
<reference evidence="8 9" key="1">
    <citation type="submission" date="2020-08" db="EMBL/GenBank/DDBJ databases">
        <title>Genomic Encyclopedia of Type Strains, Phase IV (KMG-IV): sequencing the most valuable type-strain genomes for metagenomic binning, comparative biology and taxonomic classification.</title>
        <authorList>
            <person name="Goeker M."/>
        </authorList>
    </citation>
    <scope>NUCLEOTIDE SEQUENCE [LARGE SCALE GENOMIC DNA]</scope>
    <source>
        <strain evidence="8 9">DSM 12251</strain>
    </source>
</reference>
<organism evidence="8 9">
    <name type="scientific">Prosthecobacter dejongeii</name>
    <dbReference type="NCBI Taxonomy" id="48465"/>
    <lineage>
        <taxon>Bacteria</taxon>
        <taxon>Pseudomonadati</taxon>
        <taxon>Verrucomicrobiota</taxon>
        <taxon>Verrucomicrobiia</taxon>
        <taxon>Verrucomicrobiales</taxon>
        <taxon>Verrucomicrobiaceae</taxon>
        <taxon>Prosthecobacter</taxon>
    </lineage>
</organism>
<dbReference type="InterPro" id="IPR014917">
    <property type="entry name" value="DUF1800"/>
</dbReference>
<feature type="signal peptide" evidence="6">
    <location>
        <begin position="1"/>
        <end position="27"/>
    </location>
</feature>
<dbReference type="RefSeq" id="WP_221305296.1">
    <property type="nucleotide sequence ID" value="NZ_JACHIF010000001.1"/>
</dbReference>
<accession>A0A7W8DNA8</accession>
<feature type="chain" id="PRO_5030686166" evidence="6">
    <location>
        <begin position="28"/>
        <end position="1611"/>
    </location>
</feature>
<dbReference type="InterPro" id="IPR010895">
    <property type="entry name" value="CHRD"/>
</dbReference>
<feature type="domain" description="CHRD" evidence="7">
    <location>
        <begin position="331"/>
        <end position="449"/>
    </location>
</feature>
<keyword evidence="3 6" id="KW-0732">Signal</keyword>
<comment type="caution">
    <text evidence="8">The sequence shown here is derived from an EMBL/GenBank/DDBJ whole genome shotgun (WGS) entry which is preliminary data.</text>
</comment>
<evidence type="ECO:0000256" key="5">
    <source>
        <dbReference type="SAM" id="MobiDB-lite"/>
    </source>
</evidence>
<keyword evidence="4" id="KW-0106">Calcium</keyword>
<proteinExistence type="predicted"/>
<evidence type="ECO:0000256" key="1">
    <source>
        <dbReference type="ARBA" id="ARBA00004613"/>
    </source>
</evidence>
<evidence type="ECO:0000259" key="7">
    <source>
        <dbReference type="PROSITE" id="PS50933"/>
    </source>
</evidence>
<dbReference type="InterPro" id="IPR038081">
    <property type="entry name" value="CalX-like_sf"/>
</dbReference>
<dbReference type="EMBL" id="JACHIF010000001">
    <property type="protein sequence ID" value="MBB5035900.1"/>
    <property type="molecule type" value="Genomic_DNA"/>
</dbReference>
<dbReference type="SUPFAM" id="SSF141072">
    <property type="entry name" value="CalX-like"/>
    <property type="match status" value="2"/>
</dbReference>
<dbReference type="SMART" id="SM00754">
    <property type="entry name" value="CHRD"/>
    <property type="match status" value="1"/>
</dbReference>
<evidence type="ECO:0000313" key="9">
    <source>
        <dbReference type="Proteomes" id="UP000534294"/>
    </source>
</evidence>
<name>A0A7W8DNA8_9BACT</name>
<protein>
    <submittedName>
        <fullName evidence="8">Uncharacterized protein (DUF1800 family)</fullName>
    </submittedName>
</protein>
<keyword evidence="9" id="KW-1185">Reference proteome</keyword>
<sequence length="1611" mass="172276">MRRAPLWITLKALVLAQMLPLSSPLHAATDYNGDGICDVWQQLYNAWSLPSAEDSDGDGSSNIEESIAGTDPRNPADSLRIAQADLVGNEVLLELPSAKGKRYQLLSSDAPHGPTWVIEGTALIGTGSALQFTTPKGSETQRKFYRVETTDQDTDDDGINDWAEAQTGTDPALGTSPGNASGGTASDADVLASLFSLTTTTVPSATGVQEKEGLTSRIRLNRPADKSAMRLTLAYASSGNPTPARGSASPGDFTLTVDQPSGQITGTATGSLTLPAGVSQMDIIVHPVLDNAPEVPELLTLNIIRPGSGPTTPPLNGTALIRDADPTNEDNRTLFVAYLGKEAGVSTTATGIATALVQGDNDEAQINLTFSNLTSPQNTAYLRVDSDLEIINIGLGQVTGKQWQIRAAQTKFTDQAMLTALHAGQLYISITTADNPTGEIRGYFNKTTGSTSFAYNPNLHDSPQPGSQNWMNPTGEALERDIWRFLDQCTYGGTDALYQEVLAKVNTAIANGGTYLDGYRSWLNDQMNPSITPSASLLQLVYAADNEEFVLRGNKPLWSGNDPQFAGESYTVSYDSTYGTPTISTTANGTYNNNHPFHNNRRREQWTLAMQAKAQVRQRMAQALSEIVVISEMDTTVESKHYGAAAYWDMLAENAFGQYRTILENVTYSPMMGVYLSHLRNRAEYVASGVNFFPDENYAREIMQLFSIGLVLRHPDGSLVLGQDGLPVPTYDNTDIAELARVMTGLCHGARHATASIQRFNGLHFTASSPQVSPTIQIQGVDYTSFTEGGGDSWWQAPWIYPMKVLGRVNTITASNRPFHDFGTKTLLHNYSGGTVLTGITDAQLNALTPAQSHARAEQELTAAHNLLAGNPASGTYSGHQNTPVNISRWLIQRFTTSNPSAGYLYRVSQIYRSSNGNLGEVLKAILLDYEARSLELADTSISHGRMKEPLVHFMSIMRGLKAYTGLPVTALKDISLPFSVTDSPKNTPLDLAQVNAYVANATRFRFDDSTNALGQSPLRAPSVFNWFLPDYVVPGPMAEAGVFAPELQIASETNLVNRINRLWTYTWMSLPGMTAQPGSDTGIADIPHVTTNAAVQAKVAVGTAPTAAGNFATSRTLTFTPSNYSTPQTVYVAAVDDSQREGAHSTTLQHTATSTDAGYNNPALPPINVTINDNEGSSGSVIIEQSDGITIVAENSITDTYTVKLGSAPSSPVTITANGNAHLNLSPAKLTFTNANWNTPQTVTAAAIDDTYSGELIHLGFIGHAVNSADANYNGISAPSFTAFIGDNDQASSNGVTVRHTEANTMVTEGGASDQFVVALNRQPTTANGGIVTVSISSNARVTRTPATLTFNRDTSWWIPQVVTVQAVNDTVANGTASFNLTLTSSGGGYTQSTTAAIVVNDDDGATAGGIILAESGGNTTISENAAFSTASNDSYTIRLSSQPTQNVSVVITPQRHIWPMSNHAKLMGYFTSDTPSSTSNSQKDRVIFDYTDLMTLYNTTFTANGGLGADDPANVNAHLAATLAVVNKLDLMWCGGQMKAQWPTALTTADLNNTLLVNPRKSIVASLLYAYNTSRGSTGNASAYAGDVRDRCRVAAYLISISPAAFTMK</sequence>
<evidence type="ECO:0000256" key="2">
    <source>
        <dbReference type="ARBA" id="ARBA00022525"/>
    </source>
</evidence>
<feature type="region of interest" description="Disordered" evidence="5">
    <location>
        <begin position="51"/>
        <end position="76"/>
    </location>
</feature>
<dbReference type="PROSITE" id="PS50933">
    <property type="entry name" value="CHRD"/>
    <property type="match status" value="1"/>
</dbReference>
<feature type="compositionally biased region" description="Acidic residues" evidence="5">
    <location>
        <begin position="150"/>
        <end position="159"/>
    </location>
</feature>
<evidence type="ECO:0000256" key="4">
    <source>
        <dbReference type="ARBA" id="ARBA00022837"/>
    </source>
</evidence>
<feature type="region of interest" description="Disordered" evidence="5">
    <location>
        <begin position="148"/>
        <end position="185"/>
    </location>
</feature>
<gene>
    <name evidence="8" type="ORF">HNQ64_000134</name>
</gene>
<comment type="subcellular location">
    <subcellularLocation>
        <location evidence="1">Secreted</location>
    </subcellularLocation>
</comment>
<keyword evidence="2" id="KW-0964">Secreted</keyword>